<organism evidence="3 4">
    <name type="scientific">Siccirubricoccus soli</name>
    <dbReference type="NCBI Taxonomy" id="2899147"/>
    <lineage>
        <taxon>Bacteria</taxon>
        <taxon>Pseudomonadati</taxon>
        <taxon>Pseudomonadota</taxon>
        <taxon>Alphaproteobacteria</taxon>
        <taxon>Acetobacterales</taxon>
        <taxon>Roseomonadaceae</taxon>
        <taxon>Siccirubricoccus</taxon>
    </lineage>
</organism>
<dbReference type="InterPro" id="IPR013424">
    <property type="entry name" value="Ice-binding_C"/>
</dbReference>
<feature type="chain" id="PRO_5047096740" evidence="1">
    <location>
        <begin position="23"/>
        <end position="209"/>
    </location>
</feature>
<evidence type="ECO:0000259" key="2">
    <source>
        <dbReference type="Pfam" id="PF07589"/>
    </source>
</evidence>
<keyword evidence="1" id="KW-0732">Signal</keyword>
<evidence type="ECO:0000313" key="4">
    <source>
        <dbReference type="Proteomes" id="UP001523392"/>
    </source>
</evidence>
<dbReference type="Pfam" id="PF07589">
    <property type="entry name" value="PEP-CTERM"/>
    <property type="match status" value="1"/>
</dbReference>
<keyword evidence="4" id="KW-1185">Reference proteome</keyword>
<feature type="domain" description="Ice-binding protein C-terminal" evidence="2">
    <location>
        <begin position="185"/>
        <end position="207"/>
    </location>
</feature>
<comment type="caution">
    <text evidence="3">The sequence shown here is derived from an EMBL/GenBank/DDBJ whole genome shotgun (WGS) entry which is preliminary data.</text>
</comment>
<accession>A0ABT1D973</accession>
<evidence type="ECO:0000313" key="3">
    <source>
        <dbReference type="EMBL" id="MCO6418498.1"/>
    </source>
</evidence>
<protein>
    <submittedName>
        <fullName evidence="3">PEP-CTERM sorting domain-containing protein</fullName>
    </submittedName>
</protein>
<dbReference type="NCBIfam" id="TIGR02595">
    <property type="entry name" value="PEP_CTERM"/>
    <property type="match status" value="1"/>
</dbReference>
<name>A0ABT1D973_9PROT</name>
<gene>
    <name evidence="3" type="ORF">JYK14_20360</name>
</gene>
<proteinExistence type="predicted"/>
<dbReference type="EMBL" id="JAFIRR010000135">
    <property type="protein sequence ID" value="MCO6418498.1"/>
    <property type="molecule type" value="Genomic_DNA"/>
</dbReference>
<reference evidence="3 4" key="1">
    <citation type="submission" date="2021-12" db="EMBL/GenBank/DDBJ databases">
        <title>Siccirubricoccus leaddurans sp. nov., a high concentration Zn2+ tolerance bacterium.</title>
        <authorList>
            <person name="Cao Y."/>
        </authorList>
    </citation>
    <scope>NUCLEOTIDE SEQUENCE [LARGE SCALE GENOMIC DNA]</scope>
    <source>
        <strain evidence="3 4">KC 17139</strain>
    </source>
</reference>
<sequence length="209" mass="21664">MRRVLLATLAMMAGAAPQVSQAAVTVYDNRIAHEAALAGAGFHNGVSQTYDGITTADNPTDIVGTTVGGIAYGTAGQVASVVEYVAEDALSMFNFGTGAVLYSGWFDEELTLSVPKTFGFSALFATVFDPGSVIRITINGETQTVQTNGDGTLAFHGFLSDTPFTTITIAGIDSALITLDDLTLAVPEPASLVLLGAALLGLGVTRRRR</sequence>
<evidence type="ECO:0000256" key="1">
    <source>
        <dbReference type="SAM" id="SignalP"/>
    </source>
</evidence>
<dbReference type="Proteomes" id="UP001523392">
    <property type="component" value="Unassembled WGS sequence"/>
</dbReference>
<feature type="signal peptide" evidence="1">
    <location>
        <begin position="1"/>
        <end position="22"/>
    </location>
</feature>
<dbReference type="RefSeq" id="WP_252955129.1">
    <property type="nucleotide sequence ID" value="NZ_JAFIRR010000135.1"/>
</dbReference>